<comment type="caution">
    <text evidence="4">The sequence shown here is derived from an EMBL/GenBank/DDBJ whole genome shotgun (WGS) entry which is preliminary data.</text>
</comment>
<dbReference type="PANTHER" id="PTHR43877">
    <property type="entry name" value="AMINOALKYLPHOSPHONATE N-ACETYLTRANSFERASE-RELATED-RELATED"/>
    <property type="match status" value="1"/>
</dbReference>
<dbReference type="AlphaFoldDB" id="X0TPS9"/>
<gene>
    <name evidence="4" type="ORF">S01H1_20713</name>
</gene>
<accession>X0TPS9</accession>
<keyword evidence="1" id="KW-0808">Transferase</keyword>
<dbReference type="Gene3D" id="3.40.630.30">
    <property type="match status" value="1"/>
</dbReference>
<dbReference type="SUPFAM" id="SSF55729">
    <property type="entry name" value="Acyl-CoA N-acyltransferases (Nat)"/>
    <property type="match status" value="1"/>
</dbReference>
<dbReference type="EMBL" id="BARS01011379">
    <property type="protein sequence ID" value="GAF89251.1"/>
    <property type="molecule type" value="Genomic_DNA"/>
</dbReference>
<sequence length="200" mass="22091">WYGPTDLFEAVVRDYLQEGRGTVGRVGAALSYLFDAADLTAFAVEWIEERFTDYEPRDFDVASRVADPSDHRGLAALLGELEQETSGSAVSPARLSTQIDELLESADRCVFVAVTERDVVGMIVASVLSPQHGGLDHAFVAPEYRRRGILRELEIEATTYLREHGCSDVELHVGAENGAARAAWRALGYTPTLEYMERPL</sequence>
<name>X0TPS9_9ZZZZ</name>
<dbReference type="InterPro" id="IPR050832">
    <property type="entry name" value="Bact_Acetyltransf"/>
</dbReference>
<keyword evidence="2" id="KW-0012">Acyltransferase</keyword>
<dbReference type="PROSITE" id="PS51186">
    <property type="entry name" value="GNAT"/>
    <property type="match status" value="1"/>
</dbReference>
<evidence type="ECO:0000313" key="4">
    <source>
        <dbReference type="EMBL" id="GAF89251.1"/>
    </source>
</evidence>
<feature type="domain" description="N-acetyltransferase" evidence="3">
    <location>
        <begin position="61"/>
        <end position="200"/>
    </location>
</feature>
<dbReference type="InterPro" id="IPR028345">
    <property type="entry name" value="Antibiotic_NAT-like"/>
</dbReference>
<evidence type="ECO:0000259" key="3">
    <source>
        <dbReference type="PROSITE" id="PS51186"/>
    </source>
</evidence>
<proteinExistence type="predicted"/>
<reference evidence="4" key="1">
    <citation type="journal article" date="2014" name="Front. Microbiol.">
        <title>High frequency of phylogenetically diverse reductive dehalogenase-homologous genes in deep subseafloor sedimentary metagenomes.</title>
        <authorList>
            <person name="Kawai M."/>
            <person name="Futagami T."/>
            <person name="Toyoda A."/>
            <person name="Takaki Y."/>
            <person name="Nishi S."/>
            <person name="Hori S."/>
            <person name="Arai W."/>
            <person name="Tsubouchi T."/>
            <person name="Morono Y."/>
            <person name="Uchiyama I."/>
            <person name="Ito T."/>
            <person name="Fujiyama A."/>
            <person name="Inagaki F."/>
            <person name="Takami H."/>
        </authorList>
    </citation>
    <scope>NUCLEOTIDE SEQUENCE</scope>
    <source>
        <strain evidence="4">Expedition CK06-06</strain>
    </source>
</reference>
<dbReference type="SUPFAM" id="SSF110710">
    <property type="entry name" value="TTHA0583/YokD-like"/>
    <property type="match status" value="1"/>
</dbReference>
<dbReference type="Pfam" id="PF00583">
    <property type="entry name" value="Acetyltransf_1"/>
    <property type="match status" value="1"/>
</dbReference>
<dbReference type="CDD" id="cd04301">
    <property type="entry name" value="NAT_SF"/>
    <property type="match status" value="1"/>
</dbReference>
<dbReference type="InterPro" id="IPR016181">
    <property type="entry name" value="Acyl_CoA_acyltransferase"/>
</dbReference>
<feature type="non-terminal residue" evidence="4">
    <location>
        <position position="1"/>
    </location>
</feature>
<dbReference type="GO" id="GO:0016747">
    <property type="term" value="F:acyltransferase activity, transferring groups other than amino-acyl groups"/>
    <property type="evidence" value="ECO:0007669"/>
    <property type="project" value="InterPro"/>
</dbReference>
<dbReference type="InterPro" id="IPR000182">
    <property type="entry name" value="GNAT_dom"/>
</dbReference>
<evidence type="ECO:0000256" key="2">
    <source>
        <dbReference type="ARBA" id="ARBA00023315"/>
    </source>
</evidence>
<organism evidence="4">
    <name type="scientific">marine sediment metagenome</name>
    <dbReference type="NCBI Taxonomy" id="412755"/>
    <lineage>
        <taxon>unclassified sequences</taxon>
        <taxon>metagenomes</taxon>
        <taxon>ecological metagenomes</taxon>
    </lineage>
</organism>
<evidence type="ECO:0000256" key="1">
    <source>
        <dbReference type="ARBA" id="ARBA00022679"/>
    </source>
</evidence>
<protein>
    <recommendedName>
        <fullName evidence="3">N-acetyltransferase domain-containing protein</fullName>
    </recommendedName>
</protein>